<organism evidence="1">
    <name type="scientific">Psilocybe cubensis</name>
    <name type="common">Psychedelic mushroom</name>
    <name type="synonym">Stropharia cubensis</name>
    <dbReference type="NCBI Taxonomy" id="181762"/>
    <lineage>
        <taxon>Eukaryota</taxon>
        <taxon>Fungi</taxon>
        <taxon>Dikarya</taxon>
        <taxon>Basidiomycota</taxon>
        <taxon>Agaricomycotina</taxon>
        <taxon>Agaricomycetes</taxon>
        <taxon>Agaricomycetidae</taxon>
        <taxon>Agaricales</taxon>
        <taxon>Agaricineae</taxon>
        <taxon>Strophariaceae</taxon>
        <taxon>Psilocybe</taxon>
    </lineage>
</organism>
<reference evidence="1" key="1">
    <citation type="submission" date="2021-02" db="EMBL/GenBank/DDBJ databases">
        <title>Psilocybe cubensis genome.</title>
        <authorList>
            <person name="Mckernan K.J."/>
            <person name="Crawford S."/>
            <person name="Trippe A."/>
            <person name="Kane L.T."/>
            <person name="Mclaughlin S."/>
        </authorList>
    </citation>
    <scope>NUCLEOTIDE SEQUENCE [LARGE SCALE GENOMIC DNA]</scope>
    <source>
        <strain evidence="1">MGC-MH-2018</strain>
    </source>
</reference>
<name>A0A8H8CIN7_PSICU</name>
<proteinExistence type="predicted"/>
<comment type="caution">
    <text evidence="1">The sequence shown here is derived from an EMBL/GenBank/DDBJ whole genome shotgun (WGS) entry which is preliminary data.</text>
</comment>
<accession>A0A8H8CIN7</accession>
<gene>
    <name evidence="1" type="ORF">JR316_007243</name>
</gene>
<dbReference type="EMBL" id="JAFIQS010000007">
    <property type="protein sequence ID" value="KAG5166908.1"/>
    <property type="molecule type" value="Genomic_DNA"/>
</dbReference>
<evidence type="ECO:0000313" key="1">
    <source>
        <dbReference type="EMBL" id="KAG5166908.1"/>
    </source>
</evidence>
<dbReference type="AlphaFoldDB" id="A0A8H8CIN7"/>
<protein>
    <submittedName>
        <fullName evidence="1">Uncharacterized protein</fullName>
    </submittedName>
</protein>
<sequence>MPKHIAREEYQDTQEVAYKTFIHPDIELHGQRSDSTHYLLTSVFSMDKGGQLAYKYPGPGVIYFTEGRYTLSRSYTACVVY</sequence>